<feature type="non-terminal residue" evidence="4">
    <location>
        <position position="362"/>
    </location>
</feature>
<name>A0AA38L7S7_TAXCH</name>
<dbReference type="PANTHER" id="PTHR16517">
    <property type="entry name" value="TUBBY-RELATED"/>
    <property type="match status" value="1"/>
</dbReference>
<dbReference type="EMBL" id="JAHRHJ020000005">
    <property type="protein sequence ID" value="KAH9315139.1"/>
    <property type="molecule type" value="Genomic_DNA"/>
</dbReference>
<dbReference type="PANTHER" id="PTHR16517:SF131">
    <property type="entry name" value="TUBBY-LIKE PROTEIN 8"/>
    <property type="match status" value="1"/>
</dbReference>
<comment type="caution">
    <text evidence="4">The sequence shown here is derived from an EMBL/GenBank/DDBJ whole genome shotgun (WGS) entry which is preliminary data.</text>
</comment>
<evidence type="ECO:0000313" key="4">
    <source>
        <dbReference type="EMBL" id="KAH9315139.1"/>
    </source>
</evidence>
<dbReference type="AlphaFoldDB" id="A0AA38L7S7"/>
<dbReference type="PRINTS" id="PR01573">
    <property type="entry name" value="SUPERTUBBY"/>
</dbReference>
<feature type="domain" description="Tubby C-terminal" evidence="3">
    <location>
        <begin position="137"/>
        <end position="362"/>
    </location>
</feature>
<dbReference type="SUPFAM" id="SSF54518">
    <property type="entry name" value="Tubby C-terminal domain-like"/>
    <property type="match status" value="1"/>
</dbReference>
<evidence type="ECO:0000256" key="2">
    <source>
        <dbReference type="SAM" id="MobiDB-lite"/>
    </source>
</evidence>
<protein>
    <recommendedName>
        <fullName evidence="3">Tubby C-terminal domain-containing protein</fullName>
    </recommendedName>
</protein>
<dbReference type="Proteomes" id="UP000824469">
    <property type="component" value="Unassembled WGS sequence"/>
</dbReference>
<dbReference type="Gene3D" id="3.20.90.10">
    <property type="entry name" value="Tubby Protein, Chain A"/>
    <property type="match status" value="1"/>
</dbReference>
<gene>
    <name evidence="4" type="ORF">KI387_023766</name>
</gene>
<evidence type="ECO:0000256" key="1">
    <source>
        <dbReference type="ARBA" id="ARBA00007129"/>
    </source>
</evidence>
<dbReference type="InterPro" id="IPR025659">
    <property type="entry name" value="Tubby-like_C"/>
</dbReference>
<evidence type="ECO:0000313" key="5">
    <source>
        <dbReference type="Proteomes" id="UP000824469"/>
    </source>
</evidence>
<keyword evidence="5" id="KW-1185">Reference proteome</keyword>
<organism evidence="4 5">
    <name type="scientific">Taxus chinensis</name>
    <name type="common">Chinese yew</name>
    <name type="synonym">Taxus wallichiana var. chinensis</name>
    <dbReference type="NCBI Taxonomy" id="29808"/>
    <lineage>
        <taxon>Eukaryota</taxon>
        <taxon>Viridiplantae</taxon>
        <taxon>Streptophyta</taxon>
        <taxon>Embryophyta</taxon>
        <taxon>Tracheophyta</taxon>
        <taxon>Spermatophyta</taxon>
        <taxon>Pinopsida</taxon>
        <taxon>Pinidae</taxon>
        <taxon>Conifers II</taxon>
        <taxon>Cupressales</taxon>
        <taxon>Taxaceae</taxon>
        <taxon>Taxus</taxon>
    </lineage>
</organism>
<dbReference type="Pfam" id="PF01167">
    <property type="entry name" value="Tub"/>
    <property type="match status" value="1"/>
</dbReference>
<dbReference type="OMA" id="SKYVIDF"/>
<feature type="compositionally biased region" description="Basic residues" evidence="2">
    <location>
        <begin position="62"/>
        <end position="78"/>
    </location>
</feature>
<proteinExistence type="inferred from homology"/>
<dbReference type="InterPro" id="IPR000007">
    <property type="entry name" value="Tubby_C"/>
</dbReference>
<evidence type="ECO:0000259" key="3">
    <source>
        <dbReference type="Pfam" id="PF01167"/>
    </source>
</evidence>
<sequence>MPRLKKSQKAASYKSFYVNPLTERSRSNLHLCGGTSVLCDKENDGLFNDNLAKIRPLEGKLPLKRGKTQRKRDNHKNKTSSTSSLQVCIQMNEPDSKIGRFRPPLTPNFYNSMYVWDDAEAAPAPSWSTLPNRSLLCRPLPPDIGRCTCFVVRECSEGLDHASVYSLYTNEGHGRQDRKLAVARHRRRRGRSEFIIAQSCFGILSKSDEGYLGMVTANLVGSRYHIWDQGNSLDCHGKESRQLLGVVIFVPTVTTLTGSFRSMRACIPKLPSMQTKNNTSQHTNGLPIDWEENTSKVHQLCSKVPYYNKGNKRYELDFRERARLGLRIRTSVKNFQLTMEENGKQSILLLGKVGKSKYVMDY</sequence>
<feature type="region of interest" description="Disordered" evidence="2">
    <location>
        <begin position="58"/>
        <end position="85"/>
    </location>
</feature>
<comment type="similarity">
    <text evidence="1">Belongs to the TUB family.</text>
</comment>
<reference evidence="4 5" key="1">
    <citation type="journal article" date="2021" name="Nat. Plants">
        <title>The Taxus genome provides insights into paclitaxel biosynthesis.</title>
        <authorList>
            <person name="Xiong X."/>
            <person name="Gou J."/>
            <person name="Liao Q."/>
            <person name="Li Y."/>
            <person name="Zhou Q."/>
            <person name="Bi G."/>
            <person name="Li C."/>
            <person name="Du R."/>
            <person name="Wang X."/>
            <person name="Sun T."/>
            <person name="Guo L."/>
            <person name="Liang H."/>
            <person name="Lu P."/>
            <person name="Wu Y."/>
            <person name="Zhang Z."/>
            <person name="Ro D.K."/>
            <person name="Shang Y."/>
            <person name="Huang S."/>
            <person name="Yan J."/>
        </authorList>
    </citation>
    <scope>NUCLEOTIDE SEQUENCE [LARGE SCALE GENOMIC DNA]</scope>
    <source>
        <strain evidence="4">Ta-2019</strain>
    </source>
</reference>
<accession>A0AA38L7S7</accession>